<evidence type="ECO:0000256" key="2">
    <source>
        <dbReference type="SAM" id="MobiDB-lite"/>
    </source>
</evidence>
<feature type="compositionally biased region" description="Basic residues" evidence="2">
    <location>
        <begin position="299"/>
        <end position="310"/>
    </location>
</feature>
<feature type="region of interest" description="Disordered" evidence="2">
    <location>
        <begin position="255"/>
        <end position="340"/>
    </location>
</feature>
<dbReference type="InterPro" id="IPR048348">
    <property type="entry name" value="CCDC22_CC"/>
</dbReference>
<dbReference type="PANTHER" id="PTHR15668">
    <property type="entry name" value="JM1 PROTEIN"/>
    <property type="match status" value="1"/>
</dbReference>
<reference evidence="5 6" key="1">
    <citation type="submission" date="2024-03" db="EMBL/GenBank/DDBJ databases">
        <title>Aureococcus anophagefferens CCMP1851 and Kratosvirus quantuckense: Draft genome of a second virus-susceptible host strain in the model system.</title>
        <authorList>
            <person name="Chase E."/>
            <person name="Truchon A.R."/>
            <person name="Schepens W."/>
            <person name="Wilhelm S.W."/>
        </authorList>
    </citation>
    <scope>NUCLEOTIDE SEQUENCE [LARGE SCALE GENOMIC DNA]</scope>
    <source>
        <strain evidence="5 6">CCMP1851</strain>
    </source>
</reference>
<evidence type="ECO:0000313" key="6">
    <source>
        <dbReference type="Proteomes" id="UP001363151"/>
    </source>
</evidence>
<dbReference type="EMBL" id="JBBJCI010000080">
    <property type="protein sequence ID" value="KAK7249291.1"/>
    <property type="molecule type" value="Genomic_DNA"/>
</dbReference>
<feature type="domain" description="CCDC22 N-terminal" evidence="4">
    <location>
        <begin position="1"/>
        <end position="110"/>
    </location>
</feature>
<sequence>MAEEPDIILVALRMALAGGIPERVTSLGALGAGDLMSIVARCVALVDTTGGDALPEALPSGVAAKHRACARTASRLKAMGYKGECGYNELLYPGESSTRPLLTWLVDKLPKDGGDAGPGAAPLGGRRARLGEAVRAWTAKRWRLPADRGGFSRGARFRTFAMGDCPLEYAVPSLLEAAATRAVQEARREAALERDADELLQEGGGRCAPLSGSGAVDLGWGTLGEMPSLKELLASLERGTETERARLGRLAHAARFDHGGGDDDAGPAAASPRRQRRRRRAARRRRRGVGGGRGQGAARGRRGPRRRAQGRARALGEPTRRRSATTRSSTKGRGVGGAQGARAALAALKDAGAHAEREYTVRRKTLEMLPESEAAILKLAEICGARRARKLLRRRKLKAKAMVDEMKRCRGEMNAMVLGVRDKDDRHRLLEERYAAMPKNVNRALYTYRIMDIIKQIAKQKGRSRRSSATSAPCRRRTTRSARRSSAPSALADERVFQEANAGGKDPQLVAAYRSLSDLRKLFEKTVTVISETGAKEREARDLDSKKKQLKARVSTANLDKILADLGQMADFDLTSSLV</sequence>
<dbReference type="InterPro" id="IPR008530">
    <property type="entry name" value="CCDC22"/>
</dbReference>
<feature type="compositionally biased region" description="Basic residues" evidence="2">
    <location>
        <begin position="474"/>
        <end position="483"/>
    </location>
</feature>
<dbReference type="InterPro" id="IPR048349">
    <property type="entry name" value="CCDC22_N"/>
</dbReference>
<keyword evidence="6" id="KW-1185">Reference proteome</keyword>
<gene>
    <name evidence="5" type="primary">CCDC22</name>
    <name evidence="5" type="ORF">SO694_00047116</name>
</gene>
<comment type="caution">
    <text evidence="5">The sequence shown here is derived from an EMBL/GenBank/DDBJ whole genome shotgun (WGS) entry which is preliminary data.</text>
</comment>
<dbReference type="Proteomes" id="UP001363151">
    <property type="component" value="Unassembled WGS sequence"/>
</dbReference>
<feature type="region of interest" description="Disordered" evidence="2">
    <location>
        <begin position="459"/>
        <end position="491"/>
    </location>
</feature>
<dbReference type="Pfam" id="PF21674">
    <property type="entry name" value="CCDC22_N"/>
    <property type="match status" value="1"/>
</dbReference>
<protein>
    <submittedName>
        <fullName evidence="5">Cullin binding protein</fullName>
    </submittedName>
</protein>
<evidence type="ECO:0000259" key="3">
    <source>
        <dbReference type="Pfam" id="PF05667"/>
    </source>
</evidence>
<dbReference type="Pfam" id="PF05667">
    <property type="entry name" value="CCDC22_CC"/>
    <property type="match status" value="1"/>
</dbReference>
<organism evidence="5 6">
    <name type="scientific">Aureococcus anophagefferens</name>
    <name type="common">Harmful bloom alga</name>
    <dbReference type="NCBI Taxonomy" id="44056"/>
    <lineage>
        <taxon>Eukaryota</taxon>
        <taxon>Sar</taxon>
        <taxon>Stramenopiles</taxon>
        <taxon>Ochrophyta</taxon>
        <taxon>Pelagophyceae</taxon>
        <taxon>Pelagomonadales</taxon>
        <taxon>Pelagomonadaceae</taxon>
        <taxon>Aureococcus</taxon>
    </lineage>
</organism>
<feature type="compositionally biased region" description="Basic residues" evidence="2">
    <location>
        <begin position="273"/>
        <end position="288"/>
    </location>
</feature>
<evidence type="ECO:0000313" key="5">
    <source>
        <dbReference type="EMBL" id="KAK7249291.1"/>
    </source>
</evidence>
<dbReference type="PANTHER" id="PTHR15668:SF4">
    <property type="entry name" value="COILED-COIL DOMAIN-CONTAINING PROTEIN 22"/>
    <property type="match status" value="1"/>
</dbReference>
<evidence type="ECO:0000256" key="1">
    <source>
        <dbReference type="ARBA" id="ARBA00006438"/>
    </source>
</evidence>
<feature type="domain" description="CCDC22 coiled-coil" evidence="3">
    <location>
        <begin position="386"/>
        <end position="461"/>
    </location>
</feature>
<comment type="similarity">
    <text evidence="1">Belongs to the CCDC22 family.</text>
</comment>
<name>A0ABR1G7L4_AURAN</name>
<accession>A0ABR1G7L4</accession>
<proteinExistence type="inferred from homology"/>
<evidence type="ECO:0000259" key="4">
    <source>
        <dbReference type="Pfam" id="PF21674"/>
    </source>
</evidence>